<dbReference type="GO" id="GO:0005829">
    <property type="term" value="C:cytosol"/>
    <property type="evidence" value="ECO:0007669"/>
    <property type="project" value="TreeGrafter"/>
</dbReference>
<protein>
    <recommendedName>
        <fullName evidence="6">Ribosomal RNA small subunit methyltransferase G</fullName>
        <ecNumber evidence="6">2.1.1.-</ecNumber>
    </recommendedName>
    <alternativeName>
        <fullName evidence="6">16S rRNA 7-methylguanosine methyltransferase</fullName>
        <shortName evidence="6">16S rRNA m7G methyltransferase</shortName>
    </alternativeName>
</protein>
<keyword evidence="1 6" id="KW-0963">Cytoplasm</keyword>
<dbReference type="Gene3D" id="3.40.50.150">
    <property type="entry name" value="Vaccinia Virus protein VP39"/>
    <property type="match status" value="1"/>
</dbReference>
<comment type="subcellular location">
    <subcellularLocation>
        <location evidence="6">Cytoplasm</location>
    </subcellularLocation>
</comment>
<evidence type="ECO:0000313" key="7">
    <source>
        <dbReference type="EMBL" id="HJF51084.1"/>
    </source>
</evidence>
<evidence type="ECO:0000256" key="2">
    <source>
        <dbReference type="ARBA" id="ARBA00022552"/>
    </source>
</evidence>
<dbReference type="InterPro" id="IPR003682">
    <property type="entry name" value="rRNA_ssu_MeTfrase_G"/>
</dbReference>
<sequence length="221" mass="24143">MTTLPASLRPLAERLFGDRLELAERFAALLAEQGPERGLIGPREVERLWERHLLNCALMADAVDPSVRTLADVGSGAGLPGVVIAIARPELQVTLIETMQRRTTWLEEVDAELGLGLEVVRARAEELHGEREFEVVTARAVAALDKLARWTLPLVQEEGLLLAMKGSSAADEIEKAQKVLTKLGGIDPTITRYGMGEVEVPTTVVQVRRRPKASRKGDARG</sequence>
<dbReference type="PIRSF" id="PIRSF003078">
    <property type="entry name" value="GidB"/>
    <property type="match status" value="1"/>
</dbReference>
<accession>A0A921KRR6</accession>
<evidence type="ECO:0000256" key="6">
    <source>
        <dbReference type="HAMAP-Rule" id="MF_00074"/>
    </source>
</evidence>
<dbReference type="EMBL" id="DYWO01000452">
    <property type="protein sequence ID" value="HJF51084.1"/>
    <property type="molecule type" value="Genomic_DNA"/>
</dbReference>
<name>A0A921KRR6_9MICO</name>
<evidence type="ECO:0000256" key="5">
    <source>
        <dbReference type="ARBA" id="ARBA00022691"/>
    </source>
</evidence>
<dbReference type="Pfam" id="PF02527">
    <property type="entry name" value="GidB"/>
    <property type="match status" value="1"/>
</dbReference>
<dbReference type="EC" id="2.1.1.-" evidence="6"/>
<feature type="binding site" evidence="6">
    <location>
        <begin position="124"/>
        <end position="125"/>
    </location>
    <ligand>
        <name>S-adenosyl-L-methionine</name>
        <dbReference type="ChEBI" id="CHEBI:59789"/>
    </ligand>
</feature>
<keyword evidence="5 6" id="KW-0949">S-adenosyl-L-methionine</keyword>
<keyword evidence="4 6" id="KW-0808">Transferase</keyword>
<dbReference type="GO" id="GO:0070043">
    <property type="term" value="F:rRNA (guanine-N7-)-methyltransferase activity"/>
    <property type="evidence" value="ECO:0007669"/>
    <property type="project" value="UniProtKB-UniRule"/>
</dbReference>
<evidence type="ECO:0000256" key="4">
    <source>
        <dbReference type="ARBA" id="ARBA00022679"/>
    </source>
</evidence>
<comment type="caution">
    <text evidence="6">Lacks conserved residue(s) required for the propagation of feature annotation.</text>
</comment>
<dbReference type="HAMAP" id="MF_00074">
    <property type="entry name" value="16SrRNA_methyltr_G"/>
    <property type="match status" value="1"/>
</dbReference>
<dbReference type="PANTHER" id="PTHR31760">
    <property type="entry name" value="S-ADENOSYL-L-METHIONINE-DEPENDENT METHYLTRANSFERASES SUPERFAMILY PROTEIN"/>
    <property type="match status" value="1"/>
</dbReference>
<keyword evidence="3 6" id="KW-0489">Methyltransferase</keyword>
<proteinExistence type="inferred from homology"/>
<feature type="binding site" evidence="6">
    <location>
        <position position="79"/>
    </location>
    <ligand>
        <name>S-adenosyl-L-methionine</name>
        <dbReference type="ChEBI" id="CHEBI:59789"/>
    </ligand>
</feature>
<evidence type="ECO:0000256" key="1">
    <source>
        <dbReference type="ARBA" id="ARBA00022490"/>
    </source>
</evidence>
<dbReference type="AlphaFoldDB" id="A0A921KRR6"/>
<dbReference type="SUPFAM" id="SSF53335">
    <property type="entry name" value="S-adenosyl-L-methionine-dependent methyltransferases"/>
    <property type="match status" value="1"/>
</dbReference>
<dbReference type="Proteomes" id="UP000775129">
    <property type="component" value="Unassembled WGS sequence"/>
</dbReference>
<reference evidence="7" key="1">
    <citation type="journal article" date="2021" name="PeerJ">
        <title>Extensive microbial diversity within the chicken gut microbiome revealed by metagenomics and culture.</title>
        <authorList>
            <person name="Gilroy R."/>
            <person name="Ravi A."/>
            <person name="Getino M."/>
            <person name="Pursley I."/>
            <person name="Horton D.L."/>
            <person name="Alikhan N.F."/>
            <person name="Baker D."/>
            <person name="Gharbi K."/>
            <person name="Hall N."/>
            <person name="Watson M."/>
            <person name="Adriaenssens E.M."/>
            <person name="Foster-Nyarko E."/>
            <person name="Jarju S."/>
            <person name="Secka A."/>
            <person name="Antonio M."/>
            <person name="Oren A."/>
            <person name="Chaudhuri R.R."/>
            <person name="La Ragione R."/>
            <person name="Hildebrand F."/>
            <person name="Pallen M.J."/>
        </authorList>
    </citation>
    <scope>NUCLEOTIDE SEQUENCE</scope>
    <source>
        <strain evidence="7">1647</strain>
    </source>
</reference>
<feature type="binding site" evidence="6">
    <location>
        <position position="139"/>
    </location>
    <ligand>
        <name>S-adenosyl-L-methionine</name>
        <dbReference type="ChEBI" id="CHEBI:59789"/>
    </ligand>
</feature>
<dbReference type="InterPro" id="IPR029063">
    <property type="entry name" value="SAM-dependent_MTases_sf"/>
</dbReference>
<gene>
    <name evidence="6 7" type="primary">rsmG</name>
    <name evidence="7" type="ORF">K8W24_15065</name>
</gene>
<feature type="binding site" evidence="6">
    <location>
        <position position="74"/>
    </location>
    <ligand>
        <name>S-adenosyl-L-methionine</name>
        <dbReference type="ChEBI" id="CHEBI:59789"/>
    </ligand>
</feature>
<evidence type="ECO:0000256" key="3">
    <source>
        <dbReference type="ARBA" id="ARBA00022603"/>
    </source>
</evidence>
<evidence type="ECO:0000313" key="8">
    <source>
        <dbReference type="Proteomes" id="UP000775129"/>
    </source>
</evidence>
<comment type="function">
    <text evidence="6">Specifically methylates the N7 position of a guanine in 16S rRNA.</text>
</comment>
<comment type="similarity">
    <text evidence="6">Belongs to the methyltransferase superfamily. RNA methyltransferase RsmG family.</text>
</comment>
<keyword evidence="2 6" id="KW-0698">rRNA processing</keyword>
<reference evidence="7" key="2">
    <citation type="submission" date="2021-09" db="EMBL/GenBank/DDBJ databases">
        <authorList>
            <person name="Gilroy R."/>
        </authorList>
    </citation>
    <scope>NUCLEOTIDE SEQUENCE</scope>
    <source>
        <strain evidence="7">1647</strain>
    </source>
</reference>
<dbReference type="PANTHER" id="PTHR31760:SF0">
    <property type="entry name" value="S-ADENOSYL-L-METHIONINE-DEPENDENT METHYLTRANSFERASES SUPERFAMILY PROTEIN"/>
    <property type="match status" value="1"/>
</dbReference>
<dbReference type="NCBIfam" id="TIGR00138">
    <property type="entry name" value="rsmG_gidB"/>
    <property type="match status" value="1"/>
</dbReference>
<comment type="caution">
    <text evidence="7">The sequence shown here is derived from an EMBL/GenBank/DDBJ whole genome shotgun (WGS) entry which is preliminary data.</text>
</comment>
<organism evidence="7 8">
    <name type="scientific">Brachybacterium paraconglomeratum</name>
    <dbReference type="NCBI Taxonomy" id="173362"/>
    <lineage>
        <taxon>Bacteria</taxon>
        <taxon>Bacillati</taxon>
        <taxon>Actinomycetota</taxon>
        <taxon>Actinomycetes</taxon>
        <taxon>Micrococcales</taxon>
        <taxon>Dermabacteraceae</taxon>
        <taxon>Brachybacterium</taxon>
    </lineage>
</organism>